<organism evidence="2 3">
    <name type="scientific">Sorangium cellulosum</name>
    <name type="common">Polyangium cellulosum</name>
    <dbReference type="NCBI Taxonomy" id="56"/>
    <lineage>
        <taxon>Bacteria</taxon>
        <taxon>Pseudomonadati</taxon>
        <taxon>Myxococcota</taxon>
        <taxon>Polyangia</taxon>
        <taxon>Polyangiales</taxon>
        <taxon>Polyangiaceae</taxon>
        <taxon>Sorangium</taxon>
    </lineage>
</organism>
<sequence length="163" mass="17804">MKKIAHWSLAFAAVMSFSASALAIPQCIYKVVQSNGLRKMDTGKIICALAEQSGDLLFDHCAYSCKWMLQSPFGSSIAANMYVNEEVTWENFDCEASALWPATANLSLNPLLMSTGFSTRFQKEQVCRFTAVLDGDTKVVKGVIQGASPLSMPSVVAWYPEAC</sequence>
<evidence type="ECO:0008006" key="4">
    <source>
        <dbReference type="Google" id="ProtNLM"/>
    </source>
</evidence>
<evidence type="ECO:0000313" key="2">
    <source>
        <dbReference type="EMBL" id="AUX27795.1"/>
    </source>
</evidence>
<reference evidence="2 3" key="1">
    <citation type="submission" date="2015-09" db="EMBL/GenBank/DDBJ databases">
        <title>Sorangium comparison.</title>
        <authorList>
            <person name="Zaburannyi N."/>
            <person name="Bunk B."/>
            <person name="Overmann J."/>
            <person name="Mueller R."/>
        </authorList>
    </citation>
    <scope>NUCLEOTIDE SEQUENCE [LARGE SCALE GENOMIC DNA]</scope>
    <source>
        <strain evidence="2 3">So ceGT47</strain>
    </source>
</reference>
<dbReference type="AlphaFoldDB" id="A0A4P2QDG5"/>
<evidence type="ECO:0000313" key="3">
    <source>
        <dbReference type="Proteomes" id="UP000295781"/>
    </source>
</evidence>
<protein>
    <recommendedName>
        <fullName evidence="4">Secreted protein</fullName>
    </recommendedName>
</protein>
<gene>
    <name evidence="2" type="ORF">SOCEGT47_083930</name>
</gene>
<dbReference type="RefSeq" id="WP_129356264.1">
    <property type="nucleotide sequence ID" value="NZ_CP012670.1"/>
</dbReference>
<name>A0A4P2QDG5_SORCE</name>
<accession>A0A4P2QDG5</accession>
<dbReference type="EMBL" id="CP012670">
    <property type="protein sequence ID" value="AUX27795.1"/>
    <property type="molecule type" value="Genomic_DNA"/>
</dbReference>
<dbReference type="Proteomes" id="UP000295781">
    <property type="component" value="Chromosome"/>
</dbReference>
<proteinExistence type="predicted"/>
<keyword evidence="1" id="KW-0732">Signal</keyword>
<feature type="chain" id="PRO_5020481915" description="Secreted protein" evidence="1">
    <location>
        <begin position="24"/>
        <end position="163"/>
    </location>
</feature>
<dbReference type="OrthoDB" id="9996079at2"/>
<feature type="signal peptide" evidence="1">
    <location>
        <begin position="1"/>
        <end position="23"/>
    </location>
</feature>
<evidence type="ECO:0000256" key="1">
    <source>
        <dbReference type="SAM" id="SignalP"/>
    </source>
</evidence>